<dbReference type="AlphaFoldDB" id="A0A918AFJ0"/>
<dbReference type="Pfam" id="PF07366">
    <property type="entry name" value="SnoaL"/>
    <property type="match status" value="1"/>
</dbReference>
<protein>
    <recommendedName>
        <fullName evidence="3">Ester cyclase</fullName>
    </recommendedName>
</protein>
<dbReference type="InterPro" id="IPR009959">
    <property type="entry name" value="Cyclase_SnoaL-like"/>
</dbReference>
<evidence type="ECO:0000313" key="2">
    <source>
        <dbReference type="Proteomes" id="UP000660745"/>
    </source>
</evidence>
<dbReference type="GO" id="GO:0030638">
    <property type="term" value="P:polyketide metabolic process"/>
    <property type="evidence" value="ECO:0007669"/>
    <property type="project" value="InterPro"/>
</dbReference>
<accession>A0A918AFJ0</accession>
<dbReference type="InterPro" id="IPR032710">
    <property type="entry name" value="NTF2-like_dom_sf"/>
</dbReference>
<evidence type="ECO:0008006" key="3">
    <source>
        <dbReference type="Google" id="ProtNLM"/>
    </source>
</evidence>
<dbReference type="Proteomes" id="UP000660745">
    <property type="component" value="Unassembled WGS sequence"/>
</dbReference>
<dbReference type="Gene3D" id="3.10.450.50">
    <property type="match status" value="1"/>
</dbReference>
<organism evidence="1 2">
    <name type="scientific">Nonomuraea glycinis</name>
    <dbReference type="NCBI Taxonomy" id="2047744"/>
    <lineage>
        <taxon>Bacteria</taxon>
        <taxon>Bacillati</taxon>
        <taxon>Actinomycetota</taxon>
        <taxon>Actinomycetes</taxon>
        <taxon>Streptosporangiales</taxon>
        <taxon>Streptosporangiaceae</taxon>
        <taxon>Nonomuraea</taxon>
    </lineage>
</organism>
<reference evidence="1" key="2">
    <citation type="submission" date="2020-09" db="EMBL/GenBank/DDBJ databases">
        <authorList>
            <person name="Sun Q."/>
            <person name="Zhou Y."/>
        </authorList>
    </citation>
    <scope>NUCLEOTIDE SEQUENCE</scope>
    <source>
        <strain evidence="1">CGMCC 4.7430</strain>
    </source>
</reference>
<reference evidence="1" key="1">
    <citation type="journal article" date="2014" name="Int. J. Syst. Evol. Microbiol.">
        <title>Complete genome sequence of Corynebacterium casei LMG S-19264T (=DSM 44701T), isolated from a smear-ripened cheese.</title>
        <authorList>
            <consortium name="US DOE Joint Genome Institute (JGI-PGF)"/>
            <person name="Walter F."/>
            <person name="Albersmeier A."/>
            <person name="Kalinowski J."/>
            <person name="Ruckert C."/>
        </authorList>
    </citation>
    <scope>NUCLEOTIDE SEQUENCE</scope>
    <source>
        <strain evidence="1">CGMCC 4.7430</strain>
    </source>
</reference>
<sequence length="285" mass="30014">MGEVDVRKVAEEHLAAWSAGDAEAVAASVASYADPDSGGVLAGDGLVAYAAGVLARFAGPRFLVDRVTGGEDAVTVSWTLRADHRGAYLGMPATGGTVAVSGTDLVTLGRDGAHVQRIYDRLALAEALGYAARFVPAADETREYGLSARVATGRTERPGALVLTWLEIRDDVEAADVDLLSVEIVKSLRASRGFLGATTFDAGGRKFTLSAFDRPESLRAVHARPHQRAMRRFFKGGLCTRVHTSVWYPASARDYARCPNCATVVATDAGAPCACGWTPDSAATL</sequence>
<dbReference type="EMBL" id="BMNK01000026">
    <property type="protein sequence ID" value="GGP17874.1"/>
    <property type="molecule type" value="Genomic_DNA"/>
</dbReference>
<comment type="caution">
    <text evidence="1">The sequence shown here is derived from an EMBL/GenBank/DDBJ whole genome shotgun (WGS) entry which is preliminary data.</text>
</comment>
<name>A0A918AFJ0_9ACTN</name>
<gene>
    <name evidence="1" type="ORF">GCM10012278_87990</name>
</gene>
<evidence type="ECO:0000313" key="1">
    <source>
        <dbReference type="EMBL" id="GGP17874.1"/>
    </source>
</evidence>
<dbReference type="RefSeq" id="WP_225278226.1">
    <property type="nucleotide sequence ID" value="NZ_BMNK01000026.1"/>
</dbReference>
<dbReference type="SUPFAM" id="SSF54427">
    <property type="entry name" value="NTF2-like"/>
    <property type="match status" value="1"/>
</dbReference>
<keyword evidence="2" id="KW-1185">Reference proteome</keyword>
<proteinExistence type="predicted"/>